<reference evidence="2" key="1">
    <citation type="journal article" date="2015" name="PeerJ">
        <title>First genomic representation of candidate bacterial phylum KSB3 points to enhanced environmental sensing as a trigger of wastewater bulking.</title>
        <authorList>
            <person name="Sekiguchi Y."/>
            <person name="Ohashi A."/>
            <person name="Parks D.H."/>
            <person name="Yamauchi T."/>
            <person name="Tyson G.W."/>
            <person name="Hugenholtz P."/>
        </authorList>
    </citation>
    <scope>NUCLEOTIDE SEQUENCE [LARGE SCALE GENOMIC DNA]</scope>
</reference>
<feature type="coiled-coil region" evidence="1">
    <location>
        <begin position="41"/>
        <end position="68"/>
    </location>
</feature>
<evidence type="ECO:0000256" key="1">
    <source>
        <dbReference type="SAM" id="Coils"/>
    </source>
</evidence>
<dbReference type="AlphaFoldDB" id="A0A081CAQ9"/>
<accession>A0A081CAQ9</accession>
<keyword evidence="3" id="KW-1185">Reference proteome</keyword>
<keyword evidence="1" id="KW-0175">Coiled coil</keyword>
<name>A0A081CAQ9_VECG1</name>
<protein>
    <submittedName>
        <fullName evidence="2">Uncharacterized protein</fullName>
    </submittedName>
</protein>
<dbReference type="EMBL" id="DF820481">
    <property type="protein sequence ID" value="GAK61664.1"/>
    <property type="molecule type" value="Genomic_DNA"/>
</dbReference>
<dbReference type="Proteomes" id="UP000030661">
    <property type="component" value="Unassembled WGS sequence"/>
</dbReference>
<sequence length="69" mass="7966">MCCGHSEHHGRGAMHGFGGCMCGGGFPPQFGQFFWSKKKQIRMIEKLLEQKREEVQDLEELLDELKQKK</sequence>
<evidence type="ECO:0000313" key="2">
    <source>
        <dbReference type="EMBL" id="GAK61664.1"/>
    </source>
</evidence>
<evidence type="ECO:0000313" key="3">
    <source>
        <dbReference type="Proteomes" id="UP000030661"/>
    </source>
</evidence>
<gene>
    <name evidence="2" type="ORF">U27_01565</name>
</gene>
<dbReference type="HOGENOM" id="CLU_2767452_0_0_0"/>
<organism evidence="2">
    <name type="scientific">Vecturithrix granuli</name>
    <dbReference type="NCBI Taxonomy" id="1499967"/>
    <lineage>
        <taxon>Bacteria</taxon>
        <taxon>Candidatus Moduliflexota</taxon>
        <taxon>Candidatus Vecturitrichia</taxon>
        <taxon>Candidatus Vecturitrichales</taxon>
        <taxon>Candidatus Vecturitrichaceae</taxon>
        <taxon>Candidatus Vecturithrix</taxon>
    </lineage>
</organism>
<proteinExistence type="predicted"/>
<dbReference type="STRING" id="1499967.U27_01565"/>